<gene>
    <name evidence="1" type="ORF">HY912_23100</name>
</gene>
<accession>A0A9D6V7Y5</accession>
<reference evidence="1" key="1">
    <citation type="submission" date="2020-07" db="EMBL/GenBank/DDBJ databases">
        <title>Huge and variable diversity of episymbiotic CPR bacteria and DPANN archaea in groundwater ecosystems.</title>
        <authorList>
            <person name="He C.Y."/>
            <person name="Keren R."/>
            <person name="Whittaker M."/>
            <person name="Farag I.F."/>
            <person name="Doudna J."/>
            <person name="Cate J.H.D."/>
            <person name="Banfield J.F."/>
        </authorList>
    </citation>
    <scope>NUCLEOTIDE SEQUENCE</scope>
    <source>
        <strain evidence="1">NC_groundwater_1664_Pr3_B-0.1um_52_9</strain>
    </source>
</reference>
<dbReference type="InterPro" id="IPR003737">
    <property type="entry name" value="GlcNAc_PI_deacetylase-related"/>
</dbReference>
<proteinExistence type="predicted"/>
<dbReference type="Proteomes" id="UP000807825">
    <property type="component" value="Unassembled WGS sequence"/>
</dbReference>
<name>A0A9D6V7Y5_9BACT</name>
<sequence length="261" mass="29855">MSTKLDPRKKYLFAFAHPDDDVGIAGTMRLLVRRVAEVHCVWATSGDFFGQGQTRETETYKAMRVLGLSESNVHLLRFGDLSLVSKLDEAVDAMADLLRGLRPDIVYANAYEGGHPDHDSVNFMVSEGSVRAGLHPELFEFPLYNGSGSLIQLGWRINSFPDGGPEVLHTVLDEDAVRCKYGMMQTYSSQWMYMVPARLASSRWKLTQTGEPYRPFPLDRDYTLPPHKGRLGYERWFNFFMGIRFRDFRNSVMMARKRNNP</sequence>
<dbReference type="InterPro" id="IPR024078">
    <property type="entry name" value="LmbE-like_dom_sf"/>
</dbReference>
<dbReference type="PANTHER" id="PTHR12993:SF11">
    <property type="entry name" value="N-ACETYLGLUCOSAMINYL-PHOSPHATIDYLINOSITOL DE-N-ACETYLASE"/>
    <property type="match status" value="1"/>
</dbReference>
<dbReference type="GO" id="GO:0016811">
    <property type="term" value="F:hydrolase activity, acting on carbon-nitrogen (but not peptide) bonds, in linear amides"/>
    <property type="evidence" value="ECO:0007669"/>
    <property type="project" value="TreeGrafter"/>
</dbReference>
<comment type="caution">
    <text evidence="1">The sequence shown here is derived from an EMBL/GenBank/DDBJ whole genome shotgun (WGS) entry which is preliminary data.</text>
</comment>
<protein>
    <submittedName>
        <fullName evidence="1">PIG-L family deacetylase</fullName>
    </submittedName>
</protein>
<dbReference type="Gene3D" id="3.40.50.10320">
    <property type="entry name" value="LmbE-like"/>
    <property type="match status" value="1"/>
</dbReference>
<dbReference type="EMBL" id="JACRDE010000604">
    <property type="protein sequence ID" value="MBI5252393.1"/>
    <property type="molecule type" value="Genomic_DNA"/>
</dbReference>
<evidence type="ECO:0000313" key="1">
    <source>
        <dbReference type="EMBL" id="MBI5252393.1"/>
    </source>
</evidence>
<dbReference type="PANTHER" id="PTHR12993">
    <property type="entry name" value="N-ACETYLGLUCOSAMINYL-PHOSPHATIDYLINOSITOL DE-N-ACETYLASE-RELATED"/>
    <property type="match status" value="1"/>
</dbReference>
<organism evidence="1 2">
    <name type="scientific">Desulfomonile tiedjei</name>
    <dbReference type="NCBI Taxonomy" id="2358"/>
    <lineage>
        <taxon>Bacteria</taxon>
        <taxon>Pseudomonadati</taxon>
        <taxon>Thermodesulfobacteriota</taxon>
        <taxon>Desulfomonilia</taxon>
        <taxon>Desulfomonilales</taxon>
        <taxon>Desulfomonilaceae</taxon>
        <taxon>Desulfomonile</taxon>
    </lineage>
</organism>
<evidence type="ECO:0000313" key="2">
    <source>
        <dbReference type="Proteomes" id="UP000807825"/>
    </source>
</evidence>
<dbReference type="AlphaFoldDB" id="A0A9D6V7Y5"/>
<dbReference type="Pfam" id="PF02585">
    <property type="entry name" value="PIG-L"/>
    <property type="match status" value="1"/>
</dbReference>
<dbReference type="SUPFAM" id="SSF102588">
    <property type="entry name" value="LmbE-like"/>
    <property type="match status" value="1"/>
</dbReference>